<name>A0AAV4H749_9GAST</name>
<accession>A0AAV4H749</accession>
<evidence type="ECO:0000313" key="3">
    <source>
        <dbReference type="Proteomes" id="UP000762676"/>
    </source>
</evidence>
<evidence type="ECO:0008006" key="4">
    <source>
        <dbReference type="Google" id="ProtNLM"/>
    </source>
</evidence>
<feature type="region of interest" description="Disordered" evidence="1">
    <location>
        <begin position="1"/>
        <end position="27"/>
    </location>
</feature>
<organism evidence="2 3">
    <name type="scientific">Elysia marginata</name>
    <dbReference type="NCBI Taxonomy" id="1093978"/>
    <lineage>
        <taxon>Eukaryota</taxon>
        <taxon>Metazoa</taxon>
        <taxon>Spiralia</taxon>
        <taxon>Lophotrochozoa</taxon>
        <taxon>Mollusca</taxon>
        <taxon>Gastropoda</taxon>
        <taxon>Heterobranchia</taxon>
        <taxon>Euthyneura</taxon>
        <taxon>Panpulmonata</taxon>
        <taxon>Sacoglossa</taxon>
        <taxon>Placobranchoidea</taxon>
        <taxon>Plakobranchidae</taxon>
        <taxon>Elysia</taxon>
    </lineage>
</organism>
<dbReference type="SUPFAM" id="SSF50494">
    <property type="entry name" value="Trypsin-like serine proteases"/>
    <property type="match status" value="1"/>
</dbReference>
<dbReference type="InterPro" id="IPR009003">
    <property type="entry name" value="Peptidase_S1_PA"/>
</dbReference>
<reference evidence="2 3" key="1">
    <citation type="journal article" date="2021" name="Elife">
        <title>Chloroplast acquisition without the gene transfer in kleptoplastic sea slugs, Plakobranchus ocellatus.</title>
        <authorList>
            <person name="Maeda T."/>
            <person name="Takahashi S."/>
            <person name="Yoshida T."/>
            <person name="Shimamura S."/>
            <person name="Takaki Y."/>
            <person name="Nagai Y."/>
            <person name="Toyoda A."/>
            <person name="Suzuki Y."/>
            <person name="Arimoto A."/>
            <person name="Ishii H."/>
            <person name="Satoh N."/>
            <person name="Nishiyama T."/>
            <person name="Hasebe M."/>
            <person name="Maruyama T."/>
            <person name="Minagawa J."/>
            <person name="Obokata J."/>
            <person name="Shigenobu S."/>
        </authorList>
    </citation>
    <scope>NUCLEOTIDE SEQUENCE [LARGE SCALE GENOMIC DNA]</scope>
</reference>
<evidence type="ECO:0000313" key="2">
    <source>
        <dbReference type="EMBL" id="GFR93952.1"/>
    </source>
</evidence>
<protein>
    <recommendedName>
        <fullName evidence="4">Peptidase S1 domain-containing protein</fullName>
    </recommendedName>
</protein>
<feature type="compositionally biased region" description="Basic and acidic residues" evidence="1">
    <location>
        <begin position="1"/>
        <end position="12"/>
    </location>
</feature>
<proteinExistence type="predicted"/>
<dbReference type="Proteomes" id="UP000762676">
    <property type="component" value="Unassembled WGS sequence"/>
</dbReference>
<evidence type="ECO:0000256" key="1">
    <source>
        <dbReference type="SAM" id="MobiDB-lite"/>
    </source>
</evidence>
<comment type="caution">
    <text evidence="2">The sequence shown here is derived from an EMBL/GenBank/DDBJ whole genome shotgun (WGS) entry which is preliminary data.</text>
</comment>
<dbReference type="EMBL" id="BMAT01012519">
    <property type="protein sequence ID" value="GFR93952.1"/>
    <property type="molecule type" value="Genomic_DNA"/>
</dbReference>
<gene>
    <name evidence="2" type="ORF">ElyMa_006238500</name>
</gene>
<sequence length="364" mass="41741">MREEQGKGEARGVEGGGRVAAEDEGDVEKKMTKEECIDCIHQVQQKRPGGHHECEILWGREHQTVVSDYKWKNCKKNPGHEQFISAKDFKDNYLSRLQTGKRGKELRAMIDLTVRLRVSRTSQDRPDDDELAKIRGSNALRLGTGFIRGVRDPLYNKPCPCNECEGKVTRKHWRFYVQTALHVLFNTEEAKRTKVDMFYDDIDCIGDGRMKTVWGLEVVESTLNRDFSSILCVTHDDDLGERIKSAWHCWDDNEIKPQDLSHLDLLPSWERQCDPALIISHPHGQPKKITVGEVQHLVENNPLVKYNTATCAGSSGAPVFVIYQCIEKFRYLEWFAPVHCGSYTEASIGKKSVQEQLNYGYEIW</sequence>
<keyword evidence="3" id="KW-1185">Reference proteome</keyword>
<dbReference type="AlphaFoldDB" id="A0AAV4H749"/>